<dbReference type="EMBL" id="BAAARW010000021">
    <property type="protein sequence ID" value="GAA2436443.1"/>
    <property type="molecule type" value="Genomic_DNA"/>
</dbReference>
<organism evidence="1 2">
    <name type="scientific">Actinomadura vinacea</name>
    <dbReference type="NCBI Taxonomy" id="115336"/>
    <lineage>
        <taxon>Bacteria</taxon>
        <taxon>Bacillati</taxon>
        <taxon>Actinomycetota</taxon>
        <taxon>Actinomycetes</taxon>
        <taxon>Streptosporangiales</taxon>
        <taxon>Thermomonosporaceae</taxon>
        <taxon>Actinomadura</taxon>
    </lineage>
</organism>
<gene>
    <name evidence="1" type="ORF">GCM10010191_59010</name>
</gene>
<sequence>MVRVNPTEYCSRRCWQYCTNSCVPPPESVRTNTFWPTRYPGWNGNWLNAAARTCWWSAALLLPALPGRNIITNGSPVPSAPWSAHAPSG</sequence>
<proteinExistence type="predicted"/>
<evidence type="ECO:0000313" key="2">
    <source>
        <dbReference type="Proteomes" id="UP001501231"/>
    </source>
</evidence>
<protein>
    <submittedName>
        <fullName evidence="1">Uncharacterized protein</fullName>
    </submittedName>
</protein>
<keyword evidence="2" id="KW-1185">Reference proteome</keyword>
<accession>A0ABN3JT43</accession>
<reference evidence="1 2" key="1">
    <citation type="journal article" date="2019" name="Int. J. Syst. Evol. Microbiol.">
        <title>The Global Catalogue of Microorganisms (GCM) 10K type strain sequencing project: providing services to taxonomists for standard genome sequencing and annotation.</title>
        <authorList>
            <consortium name="The Broad Institute Genomics Platform"/>
            <consortium name="The Broad Institute Genome Sequencing Center for Infectious Disease"/>
            <person name="Wu L."/>
            <person name="Ma J."/>
        </authorList>
    </citation>
    <scope>NUCLEOTIDE SEQUENCE [LARGE SCALE GENOMIC DNA]</scope>
    <source>
        <strain evidence="1 2">JCM 3325</strain>
    </source>
</reference>
<dbReference type="Proteomes" id="UP001501231">
    <property type="component" value="Unassembled WGS sequence"/>
</dbReference>
<name>A0ABN3JT43_9ACTN</name>
<comment type="caution">
    <text evidence="1">The sequence shown here is derived from an EMBL/GenBank/DDBJ whole genome shotgun (WGS) entry which is preliminary data.</text>
</comment>
<evidence type="ECO:0000313" key="1">
    <source>
        <dbReference type="EMBL" id="GAA2436443.1"/>
    </source>
</evidence>